<feature type="region of interest" description="Disordered" evidence="2">
    <location>
        <begin position="1"/>
        <end position="34"/>
    </location>
</feature>
<accession>A0A1R2BGP6</accession>
<dbReference type="AlphaFoldDB" id="A0A1R2BGP6"/>
<organism evidence="4 5">
    <name type="scientific">Stentor coeruleus</name>
    <dbReference type="NCBI Taxonomy" id="5963"/>
    <lineage>
        <taxon>Eukaryota</taxon>
        <taxon>Sar</taxon>
        <taxon>Alveolata</taxon>
        <taxon>Ciliophora</taxon>
        <taxon>Postciliodesmatophora</taxon>
        <taxon>Heterotrichea</taxon>
        <taxon>Heterotrichida</taxon>
        <taxon>Stentoridae</taxon>
        <taxon>Stentor</taxon>
    </lineage>
</organism>
<dbReference type="EMBL" id="MPUH01000660">
    <property type="protein sequence ID" value="OMJ75942.1"/>
    <property type="molecule type" value="Genomic_DNA"/>
</dbReference>
<evidence type="ECO:0000259" key="3">
    <source>
        <dbReference type="Pfam" id="PF13851"/>
    </source>
</evidence>
<sequence>MGAKKGGKSKGKGGGKSKGKRGGEAEARKKAEAVDDIESEEYKTNLMLELDEIMRETDIEKGFASLYQQERERINYFWIAEKKHLEEVQADLRNKDWSLQELKEKHDIEINVCKQRVKHLLFNNLDNLIEAKTSSEMTLKNSEDEHRYKQRELKYDVRALLVTEKEKEVNHEDYLRALKKDEDKKKMELRHEFERRATEMKDRYTEKMNRLRADMEEKKKRIIEQIEAKMNQSIKDLTRMHQQKLLDIQNYYKNITDSNISHIKQLQDEVHKLRKIEVSHLKTLNKLKFENKHFVNPLKETNNLVELKKKELEQYMKDKAELHNTFERITQVEEEIRQWTWEYEVLLQQYDYLVRERDDVYTRFQDSILEVQQKVGLKNLVLEKKLETISETLEAKDIQLYQVVTAAHLSPEALAQVSSSLEDVETAKNEQINLIQTELKKIREAHSNMVKTYEGKLFEFGIPVEELGFDPLVPANI</sequence>
<dbReference type="GO" id="GO:0031267">
    <property type="term" value="F:small GTPase binding"/>
    <property type="evidence" value="ECO:0007669"/>
    <property type="project" value="InterPro"/>
</dbReference>
<gene>
    <name evidence="4" type="ORF">SteCoe_24792</name>
</gene>
<dbReference type="PANTHER" id="PTHR31543:SF1">
    <property type="entry name" value="HECT DOMAIN-CONTAINING PROTEIN"/>
    <property type="match status" value="1"/>
</dbReference>
<dbReference type="Proteomes" id="UP000187209">
    <property type="component" value="Unassembled WGS sequence"/>
</dbReference>
<feature type="coiled-coil region" evidence="1">
    <location>
        <begin position="85"/>
        <end position="145"/>
    </location>
</feature>
<evidence type="ECO:0000256" key="2">
    <source>
        <dbReference type="SAM" id="MobiDB-lite"/>
    </source>
</evidence>
<dbReference type="OrthoDB" id="767661at2759"/>
<feature type="compositionally biased region" description="Basic and acidic residues" evidence="2">
    <location>
        <begin position="21"/>
        <end position="33"/>
    </location>
</feature>
<dbReference type="PANTHER" id="PTHR31543">
    <property type="entry name" value="DYNEIN REGULATORY COMPLEX SUBUNIT 4"/>
    <property type="match status" value="1"/>
</dbReference>
<evidence type="ECO:0000313" key="4">
    <source>
        <dbReference type="EMBL" id="OMJ75942.1"/>
    </source>
</evidence>
<dbReference type="Pfam" id="PF13851">
    <property type="entry name" value="GAS"/>
    <property type="match status" value="1"/>
</dbReference>
<feature type="compositionally biased region" description="Basic residues" evidence="2">
    <location>
        <begin position="1"/>
        <end position="20"/>
    </location>
</feature>
<dbReference type="GO" id="GO:0008017">
    <property type="term" value="F:microtubule binding"/>
    <property type="evidence" value="ECO:0007669"/>
    <property type="project" value="InterPro"/>
</dbReference>
<dbReference type="GO" id="GO:0005794">
    <property type="term" value="C:Golgi apparatus"/>
    <property type="evidence" value="ECO:0007669"/>
    <property type="project" value="TreeGrafter"/>
</dbReference>
<dbReference type="InterPro" id="IPR039308">
    <property type="entry name" value="GAS8"/>
</dbReference>
<evidence type="ECO:0000256" key="1">
    <source>
        <dbReference type="SAM" id="Coils"/>
    </source>
</evidence>
<keyword evidence="5" id="KW-1185">Reference proteome</keyword>
<evidence type="ECO:0000313" key="5">
    <source>
        <dbReference type="Proteomes" id="UP000187209"/>
    </source>
</evidence>
<feature type="coiled-coil region" evidence="1">
    <location>
        <begin position="298"/>
        <end position="349"/>
    </location>
</feature>
<dbReference type="GO" id="GO:0005874">
    <property type="term" value="C:microtubule"/>
    <property type="evidence" value="ECO:0007669"/>
    <property type="project" value="TreeGrafter"/>
</dbReference>
<dbReference type="GO" id="GO:0048870">
    <property type="term" value="P:cell motility"/>
    <property type="evidence" value="ECO:0007669"/>
    <property type="project" value="InterPro"/>
</dbReference>
<keyword evidence="1" id="KW-0175">Coiled coil</keyword>
<proteinExistence type="predicted"/>
<feature type="domain" description="Growth arrest-specific protein 8" evidence="3">
    <location>
        <begin position="237"/>
        <end position="433"/>
    </location>
</feature>
<dbReference type="GO" id="GO:0031514">
    <property type="term" value="C:motile cilium"/>
    <property type="evidence" value="ECO:0007669"/>
    <property type="project" value="InterPro"/>
</dbReference>
<feature type="coiled-coil region" evidence="1">
    <location>
        <begin position="194"/>
        <end position="243"/>
    </location>
</feature>
<dbReference type="InterPro" id="IPR025593">
    <property type="entry name" value="GAS8_dom"/>
</dbReference>
<reference evidence="4 5" key="1">
    <citation type="submission" date="2016-11" db="EMBL/GenBank/DDBJ databases">
        <title>The macronuclear genome of Stentor coeruleus: a giant cell with tiny introns.</title>
        <authorList>
            <person name="Slabodnick M."/>
            <person name="Ruby J.G."/>
            <person name="Reiff S.B."/>
            <person name="Swart E.C."/>
            <person name="Gosai S."/>
            <person name="Prabakaran S."/>
            <person name="Witkowska E."/>
            <person name="Larue G.E."/>
            <person name="Fisher S."/>
            <person name="Freeman R.M."/>
            <person name="Gunawardena J."/>
            <person name="Chu W."/>
            <person name="Stover N.A."/>
            <person name="Gregory B.D."/>
            <person name="Nowacki M."/>
            <person name="Derisi J."/>
            <person name="Roy S.W."/>
            <person name="Marshall W.F."/>
            <person name="Sood P."/>
        </authorList>
    </citation>
    <scope>NUCLEOTIDE SEQUENCE [LARGE SCALE GENOMIC DNA]</scope>
    <source>
        <strain evidence="4">WM001</strain>
    </source>
</reference>
<protein>
    <recommendedName>
        <fullName evidence="3">Growth arrest-specific protein 8 domain-containing protein</fullName>
    </recommendedName>
</protein>
<name>A0A1R2BGP6_9CILI</name>
<comment type="caution">
    <text evidence="4">The sequence shown here is derived from an EMBL/GenBank/DDBJ whole genome shotgun (WGS) entry which is preliminary data.</text>
</comment>